<name>A0A815XFB5_ADIRI</name>
<dbReference type="Proteomes" id="UP000663852">
    <property type="component" value="Unassembled WGS sequence"/>
</dbReference>
<accession>A0A815XFB5</accession>
<dbReference type="EMBL" id="CAJNOJ010002008">
    <property type="protein sequence ID" value="CAF1556778.1"/>
    <property type="molecule type" value="Genomic_DNA"/>
</dbReference>
<dbReference type="AlphaFoldDB" id="A0A815XFB5"/>
<evidence type="ECO:0000313" key="2">
    <source>
        <dbReference type="EMBL" id="CAF1556778.1"/>
    </source>
</evidence>
<gene>
    <name evidence="2" type="ORF">EDS130_LOCUS46352</name>
    <name evidence="3" type="ORF">XAT740_LOCUS58142</name>
</gene>
<protein>
    <submittedName>
        <fullName evidence="2">Uncharacterized protein</fullName>
    </submittedName>
</protein>
<evidence type="ECO:0000313" key="4">
    <source>
        <dbReference type="Proteomes" id="UP000663828"/>
    </source>
</evidence>
<comment type="caution">
    <text evidence="2">The sequence shown here is derived from an EMBL/GenBank/DDBJ whole genome shotgun (WGS) entry which is preliminary data.</text>
</comment>
<keyword evidence="4" id="KW-1185">Reference proteome</keyword>
<feature type="non-terminal residue" evidence="2">
    <location>
        <position position="1"/>
    </location>
</feature>
<dbReference type="Proteomes" id="UP000663828">
    <property type="component" value="Unassembled WGS sequence"/>
</dbReference>
<evidence type="ECO:0000313" key="3">
    <source>
        <dbReference type="EMBL" id="CAF1667982.1"/>
    </source>
</evidence>
<evidence type="ECO:0000313" key="5">
    <source>
        <dbReference type="Proteomes" id="UP000663852"/>
    </source>
</evidence>
<reference evidence="2" key="1">
    <citation type="submission" date="2021-02" db="EMBL/GenBank/DDBJ databases">
        <authorList>
            <person name="Nowell W R."/>
        </authorList>
    </citation>
    <scope>NUCLEOTIDE SEQUENCE</scope>
</reference>
<dbReference type="EMBL" id="CAJNOR010012496">
    <property type="protein sequence ID" value="CAF1667982.1"/>
    <property type="molecule type" value="Genomic_DNA"/>
</dbReference>
<proteinExistence type="predicted"/>
<feature type="region of interest" description="Disordered" evidence="1">
    <location>
        <begin position="35"/>
        <end position="89"/>
    </location>
</feature>
<sequence length="89" mass="10247">ASSDEEFHLEKRLIDGHSRTSIPLFRGSNLGIFVRKRPQTTTAEHSTNRRKDSRSTSQIDENMLAEILNRYSPRHSDDYTDNPGPMFGR</sequence>
<evidence type="ECO:0000256" key="1">
    <source>
        <dbReference type="SAM" id="MobiDB-lite"/>
    </source>
</evidence>
<dbReference type="OrthoDB" id="9974143at2759"/>
<organism evidence="2 5">
    <name type="scientific">Adineta ricciae</name>
    <name type="common">Rotifer</name>
    <dbReference type="NCBI Taxonomy" id="249248"/>
    <lineage>
        <taxon>Eukaryota</taxon>
        <taxon>Metazoa</taxon>
        <taxon>Spiralia</taxon>
        <taxon>Gnathifera</taxon>
        <taxon>Rotifera</taxon>
        <taxon>Eurotatoria</taxon>
        <taxon>Bdelloidea</taxon>
        <taxon>Adinetida</taxon>
        <taxon>Adinetidae</taxon>
        <taxon>Adineta</taxon>
    </lineage>
</organism>